<feature type="transmembrane region" description="Helical" evidence="1">
    <location>
        <begin position="66"/>
        <end position="85"/>
    </location>
</feature>
<organism evidence="2 3">
    <name type="scientific">Phnomibacter ginsenosidimutans</name>
    <dbReference type="NCBI Taxonomy" id="2676868"/>
    <lineage>
        <taxon>Bacteria</taxon>
        <taxon>Pseudomonadati</taxon>
        <taxon>Bacteroidota</taxon>
        <taxon>Chitinophagia</taxon>
        <taxon>Chitinophagales</taxon>
        <taxon>Chitinophagaceae</taxon>
        <taxon>Phnomibacter</taxon>
    </lineage>
</organism>
<dbReference type="Pfam" id="PF10990">
    <property type="entry name" value="DUF2809"/>
    <property type="match status" value="1"/>
</dbReference>
<name>A0A6I6GFK3_9BACT</name>
<dbReference type="InterPro" id="IPR021257">
    <property type="entry name" value="DUF2809"/>
</dbReference>
<accession>A0A6I6GFK3</accession>
<evidence type="ECO:0000256" key="1">
    <source>
        <dbReference type="SAM" id="Phobius"/>
    </source>
</evidence>
<dbReference type="Proteomes" id="UP000426027">
    <property type="component" value="Chromosome"/>
</dbReference>
<dbReference type="KEGG" id="fls:GLV81_14760"/>
<feature type="transmembrane region" description="Helical" evidence="1">
    <location>
        <begin position="37"/>
        <end position="54"/>
    </location>
</feature>
<gene>
    <name evidence="2" type="ORF">GLV81_14760</name>
</gene>
<keyword evidence="3" id="KW-1185">Reference proteome</keyword>
<feature type="transmembrane region" description="Helical" evidence="1">
    <location>
        <begin position="12"/>
        <end position="31"/>
    </location>
</feature>
<evidence type="ECO:0000313" key="2">
    <source>
        <dbReference type="EMBL" id="QGW29200.1"/>
    </source>
</evidence>
<proteinExistence type="predicted"/>
<feature type="transmembrane region" description="Helical" evidence="1">
    <location>
        <begin position="105"/>
        <end position="123"/>
    </location>
</feature>
<keyword evidence="1" id="KW-0472">Membrane</keyword>
<dbReference type="AlphaFoldDB" id="A0A6I6GFK3"/>
<evidence type="ECO:0000313" key="3">
    <source>
        <dbReference type="Proteomes" id="UP000426027"/>
    </source>
</evidence>
<keyword evidence="1" id="KW-1133">Transmembrane helix</keyword>
<reference evidence="2 3" key="1">
    <citation type="submission" date="2019-11" db="EMBL/GenBank/DDBJ databases">
        <authorList>
            <person name="Im W.T."/>
        </authorList>
    </citation>
    <scope>NUCLEOTIDE SEQUENCE [LARGE SCALE GENOMIC DNA]</scope>
    <source>
        <strain evidence="2 3">SB-02</strain>
    </source>
</reference>
<protein>
    <submittedName>
        <fullName evidence="2">DUF2809 domain-containing protein</fullName>
    </submittedName>
</protein>
<keyword evidence="1" id="KW-0812">Transmembrane</keyword>
<sequence length="133" mass="15234">MNMANLSGFSRWQYAVAALLLLLIEIAIALFVHDRFVRPYIGDVLVVVLIYCSVKSVKPSLPWRSTAIAVLLFAFAIEGLQYLKLVRLLGLQHNRLARTIIGTDFAWADMWCYVAGIALVWWIEVVREKRNRL</sequence>
<dbReference type="EMBL" id="CP046566">
    <property type="protein sequence ID" value="QGW29200.1"/>
    <property type="molecule type" value="Genomic_DNA"/>
</dbReference>